<reference evidence="6" key="1">
    <citation type="journal article" date="2019" name="Int. J. Syst. Evol. Microbiol.">
        <title>The Global Catalogue of Microorganisms (GCM) 10K type strain sequencing project: providing services to taxonomists for standard genome sequencing and annotation.</title>
        <authorList>
            <consortium name="The Broad Institute Genomics Platform"/>
            <consortium name="The Broad Institute Genome Sequencing Center for Infectious Disease"/>
            <person name="Wu L."/>
            <person name="Ma J."/>
        </authorList>
    </citation>
    <scope>NUCLEOTIDE SEQUENCE [LARGE SCALE GENOMIC DNA]</scope>
    <source>
        <strain evidence="6">JCM 18127</strain>
    </source>
</reference>
<gene>
    <name evidence="5" type="ORF">GCM10023226_25630</name>
</gene>
<keyword evidence="5" id="KW-0456">Lyase</keyword>
<evidence type="ECO:0000313" key="6">
    <source>
        <dbReference type="Proteomes" id="UP001500621"/>
    </source>
</evidence>
<dbReference type="GO" id="GO:0016829">
    <property type="term" value="F:lyase activity"/>
    <property type="evidence" value="ECO:0007669"/>
    <property type="project" value="UniProtKB-KW"/>
</dbReference>
<evidence type="ECO:0000256" key="2">
    <source>
        <dbReference type="ARBA" id="ARBA00022723"/>
    </source>
</evidence>
<feature type="domain" description="HpcH/HpaI aldolase/citrate lyase" evidence="4">
    <location>
        <begin position="10"/>
        <end position="220"/>
    </location>
</feature>
<dbReference type="InterPro" id="IPR040442">
    <property type="entry name" value="Pyrv_kinase-like_dom_sf"/>
</dbReference>
<name>A0ABP8WDC8_9ACTN</name>
<evidence type="ECO:0000313" key="5">
    <source>
        <dbReference type="EMBL" id="GAA4686712.1"/>
    </source>
</evidence>
<dbReference type="InterPro" id="IPR005000">
    <property type="entry name" value="Aldolase/citrate-lyase_domain"/>
</dbReference>
<comment type="caution">
    <text evidence="5">The sequence shown here is derived from an EMBL/GenBank/DDBJ whole genome shotgun (WGS) entry which is preliminary data.</text>
</comment>
<dbReference type="PIRSF" id="PIRSF015582">
    <property type="entry name" value="Cit_lyase_B"/>
    <property type="match status" value="1"/>
</dbReference>
<keyword evidence="6" id="KW-1185">Reference proteome</keyword>
<proteinExistence type="predicted"/>
<keyword evidence="2" id="KW-0479">Metal-binding</keyword>
<sequence length="284" mass="29703">MAESVLRPARSYLYVPGDRPDRFSSAAASGADAVVLDLEDGVGPAGKKLAHEAVRDHQRVAGCQWWVRVDSACLEDGVRSAVRPGTHGVLLPGAEPDLLTELDELLGDAETSAGVPPLAVVGLLETPLGVAEARAVARSRRVHRLGIGEADLSAALGMVPSGDRHELWAIRSDVVVASALAAIAPPVGPVQTDLDDEQLLRSSTEQLVRQGFAARTLIHPRQVGPVHEALAPTPRQVDEARSVIASFEEAGSAGAGVAVDPRGRLVDLAVVRSARAVLRRAGEG</sequence>
<dbReference type="PANTHER" id="PTHR32308">
    <property type="entry name" value="LYASE BETA SUBUNIT, PUTATIVE (AFU_ORTHOLOGUE AFUA_4G13030)-RELATED"/>
    <property type="match status" value="1"/>
</dbReference>
<dbReference type="Pfam" id="PF03328">
    <property type="entry name" value="HpcH_HpaI"/>
    <property type="match status" value="1"/>
</dbReference>
<dbReference type="Gene3D" id="3.20.20.60">
    <property type="entry name" value="Phosphoenolpyruvate-binding domains"/>
    <property type="match status" value="1"/>
</dbReference>
<dbReference type="Proteomes" id="UP001500621">
    <property type="component" value="Unassembled WGS sequence"/>
</dbReference>
<keyword evidence="3" id="KW-0460">Magnesium</keyword>
<dbReference type="InterPro" id="IPR015813">
    <property type="entry name" value="Pyrv/PenolPyrv_kinase-like_dom"/>
</dbReference>
<accession>A0ABP8WDC8</accession>
<dbReference type="PANTHER" id="PTHR32308:SF0">
    <property type="entry name" value="HPCH_HPAI ALDOLASE_CITRATE LYASE DOMAIN-CONTAINING PROTEIN"/>
    <property type="match status" value="1"/>
</dbReference>
<organism evidence="5 6">
    <name type="scientific">Nocardioides nanhaiensis</name>
    <dbReference type="NCBI Taxonomy" id="1476871"/>
    <lineage>
        <taxon>Bacteria</taxon>
        <taxon>Bacillati</taxon>
        <taxon>Actinomycetota</taxon>
        <taxon>Actinomycetes</taxon>
        <taxon>Propionibacteriales</taxon>
        <taxon>Nocardioidaceae</taxon>
        <taxon>Nocardioides</taxon>
    </lineage>
</organism>
<dbReference type="SUPFAM" id="SSF51621">
    <property type="entry name" value="Phosphoenolpyruvate/pyruvate domain"/>
    <property type="match status" value="1"/>
</dbReference>
<evidence type="ECO:0000256" key="3">
    <source>
        <dbReference type="ARBA" id="ARBA00022842"/>
    </source>
</evidence>
<evidence type="ECO:0000256" key="1">
    <source>
        <dbReference type="ARBA" id="ARBA00001946"/>
    </source>
</evidence>
<dbReference type="EMBL" id="BAABIM010000002">
    <property type="protein sequence ID" value="GAA4686712.1"/>
    <property type="molecule type" value="Genomic_DNA"/>
</dbReference>
<protein>
    <submittedName>
        <fullName evidence="5">CoA ester lyase</fullName>
    </submittedName>
</protein>
<evidence type="ECO:0000259" key="4">
    <source>
        <dbReference type="Pfam" id="PF03328"/>
    </source>
</evidence>
<comment type="cofactor">
    <cofactor evidence="1">
        <name>Mg(2+)</name>
        <dbReference type="ChEBI" id="CHEBI:18420"/>
    </cofactor>
</comment>
<dbReference type="InterPro" id="IPR011206">
    <property type="entry name" value="Citrate_lyase_beta/mcl1/mcl2"/>
</dbReference>